<name>A0A3B1CFP7_9ZZZZ</name>
<organism evidence="1">
    <name type="scientific">hydrothermal vent metagenome</name>
    <dbReference type="NCBI Taxonomy" id="652676"/>
    <lineage>
        <taxon>unclassified sequences</taxon>
        <taxon>metagenomes</taxon>
        <taxon>ecological metagenomes</taxon>
    </lineage>
</organism>
<accession>A0A3B1CFP7</accession>
<dbReference type="AlphaFoldDB" id="A0A3B1CFP7"/>
<gene>
    <name evidence="1" type="ORF">MNBD_NITROSPINAE04-74</name>
</gene>
<sequence>MKIWNISALVFLLLFLSMASLSGCGSGGGGDGSSSGSGSVATHSVPSWMIGSWQVIRLRLGDDVSSQNMILTVTETGFEYHYPGCDVHGTLSMDSQTPYYASNEYTLLMTFVDCPVSTWDIPSFEGATDEGHVWADTGASKFFRISDLYGQFTWVYIRL</sequence>
<dbReference type="PROSITE" id="PS51257">
    <property type="entry name" value="PROKAR_LIPOPROTEIN"/>
    <property type="match status" value="1"/>
</dbReference>
<reference evidence="1" key="1">
    <citation type="submission" date="2018-06" db="EMBL/GenBank/DDBJ databases">
        <authorList>
            <person name="Zhirakovskaya E."/>
        </authorList>
    </citation>
    <scope>NUCLEOTIDE SEQUENCE</scope>
</reference>
<protein>
    <submittedName>
        <fullName evidence="1">Uncharacterized protein</fullName>
    </submittedName>
</protein>
<proteinExistence type="predicted"/>
<dbReference type="EMBL" id="UOGA01000230">
    <property type="protein sequence ID" value="VAX22778.1"/>
    <property type="molecule type" value="Genomic_DNA"/>
</dbReference>
<evidence type="ECO:0000313" key="1">
    <source>
        <dbReference type="EMBL" id="VAX22778.1"/>
    </source>
</evidence>